<evidence type="ECO:0000313" key="4">
    <source>
        <dbReference type="EMBL" id="SHO57502.1"/>
    </source>
</evidence>
<evidence type="ECO:0000256" key="2">
    <source>
        <dbReference type="SAM" id="Phobius"/>
    </source>
</evidence>
<keyword evidence="2" id="KW-1133">Transmembrane helix</keyword>
<organism evidence="4 5">
    <name type="scientific">Vibrio quintilis</name>
    <dbReference type="NCBI Taxonomy" id="1117707"/>
    <lineage>
        <taxon>Bacteria</taxon>
        <taxon>Pseudomonadati</taxon>
        <taxon>Pseudomonadota</taxon>
        <taxon>Gammaproteobacteria</taxon>
        <taxon>Vibrionales</taxon>
        <taxon>Vibrionaceae</taxon>
        <taxon>Vibrio</taxon>
    </lineage>
</organism>
<dbReference type="PANTHER" id="PTHR30441:SF4">
    <property type="entry name" value="PROTEIN ASMA"/>
    <property type="match status" value="1"/>
</dbReference>
<dbReference type="AlphaFoldDB" id="A0A1M7YY62"/>
<feature type="transmembrane region" description="Helical" evidence="2">
    <location>
        <begin position="37"/>
        <end position="59"/>
    </location>
</feature>
<evidence type="ECO:0000313" key="5">
    <source>
        <dbReference type="Proteomes" id="UP000184600"/>
    </source>
</evidence>
<dbReference type="GO" id="GO:0090313">
    <property type="term" value="P:regulation of protein targeting to membrane"/>
    <property type="evidence" value="ECO:0007669"/>
    <property type="project" value="TreeGrafter"/>
</dbReference>
<accession>A0A1M7YY62</accession>
<dbReference type="Pfam" id="PF05170">
    <property type="entry name" value="AsmA"/>
    <property type="match status" value="1"/>
</dbReference>
<dbReference type="PANTHER" id="PTHR30441">
    <property type="entry name" value="DUF748 DOMAIN-CONTAINING PROTEIN"/>
    <property type="match status" value="1"/>
</dbReference>
<gene>
    <name evidence="4" type="ORF">VQ7734_03272</name>
</gene>
<reference evidence="5" key="1">
    <citation type="submission" date="2016-12" db="EMBL/GenBank/DDBJ databases">
        <authorList>
            <person name="Rodrigo-Torres L."/>
            <person name="Arahal R.D."/>
            <person name="Lucena T."/>
        </authorList>
    </citation>
    <scope>NUCLEOTIDE SEQUENCE [LARGE SCALE GENOMIC DNA]</scope>
</reference>
<feature type="domain" description="AsmA" evidence="3">
    <location>
        <begin position="35"/>
        <end position="328"/>
    </location>
</feature>
<keyword evidence="2" id="KW-0812">Transmembrane</keyword>
<feature type="region of interest" description="Disordered" evidence="1">
    <location>
        <begin position="371"/>
        <end position="390"/>
    </location>
</feature>
<keyword evidence="5" id="KW-1185">Reference proteome</keyword>
<feature type="region of interest" description="Disordered" evidence="1">
    <location>
        <begin position="163"/>
        <end position="189"/>
    </location>
</feature>
<sequence>MPPGWFHRQMRIHQYALICYFDIFYVPEAETNNMKKLLYVIVGLIVVIVGAMTLLVTMVDPNQYKPLIVEQTKRATGLDLIIAGDLGWQFFPSVGVHVGQVALRNPPGFQHENLLEVKEAAADVSVMPLFSRQIHIGQIRLDGMRLDIETRKDGVSNLDALQKKDASGPSAKPDAKPDVQAPAPGATAEDAQHQAGWQITVAGVAITNAHAEIRDAAAGKQTVLSDLNLKVSEFLPGQWTGFELSGQGRQEKQAFSVQGQGDFLLAADYGKFSLRGLDIQAGLNGESLPQNPLNIALKGNMEMDLATRVLQLTGLNLQVNQLQVDGQSTITLSKPVPQVRFSLHSQDIDLDQFLSAADKLPADTAPVAQVQTQTSSSLTNASSVKPASTQEPDLTGLKTLDVAGDLRIDRLKAKQVILTGVALKTAIQQGIVRLAVTDAGLYQGKIKADVQLDARRIPATYQISERVTGVQIQPLLKALAENDRLEGTGTVKVNVAGKGLSEARLKKNLYGTVRVELADGAINGINIARLIRSGYARIKGRSLPENEVEKTDFSTFSGTFTLKQGIATTKDLSMMSPLLRVHGEGQVNYLNQTQNMLVRTSFVGSLQGQGGKDIDELRDITVPLKITGNWQKPRYKVVFDDVLKQKAKKELNRGLEKLDEKIKDEKTREAVNNLLKKLF</sequence>
<dbReference type="InterPro" id="IPR007844">
    <property type="entry name" value="AsmA"/>
</dbReference>
<dbReference type="GO" id="GO:0005886">
    <property type="term" value="C:plasma membrane"/>
    <property type="evidence" value="ECO:0007669"/>
    <property type="project" value="TreeGrafter"/>
</dbReference>
<dbReference type="EMBL" id="FRFG01000041">
    <property type="protein sequence ID" value="SHO57502.1"/>
    <property type="molecule type" value="Genomic_DNA"/>
</dbReference>
<evidence type="ECO:0000256" key="1">
    <source>
        <dbReference type="SAM" id="MobiDB-lite"/>
    </source>
</evidence>
<protein>
    <submittedName>
        <fullName evidence="4">Putative assembly protein</fullName>
    </submittedName>
</protein>
<proteinExistence type="predicted"/>
<dbReference type="InterPro" id="IPR052894">
    <property type="entry name" value="AsmA-related"/>
</dbReference>
<name>A0A1M7YY62_9VIBR</name>
<dbReference type="STRING" id="1117707.VQ7734_03272"/>
<keyword evidence="2" id="KW-0472">Membrane</keyword>
<evidence type="ECO:0000259" key="3">
    <source>
        <dbReference type="Pfam" id="PF05170"/>
    </source>
</evidence>
<dbReference type="Proteomes" id="UP000184600">
    <property type="component" value="Unassembled WGS sequence"/>
</dbReference>